<protein>
    <submittedName>
        <fullName evidence="2">Enoyl-CoA hydratase</fullName>
    </submittedName>
</protein>
<dbReference type="InterPro" id="IPR029045">
    <property type="entry name" value="ClpP/crotonase-like_dom_sf"/>
</dbReference>
<evidence type="ECO:0000313" key="3">
    <source>
        <dbReference type="Proteomes" id="UP000242877"/>
    </source>
</evidence>
<accession>A0A162IFN3</accession>
<name>A0A162IFN3_9EURO</name>
<dbReference type="InterPro" id="IPR014748">
    <property type="entry name" value="Enoyl-CoA_hydra_C"/>
</dbReference>
<proteinExistence type="inferred from homology"/>
<reference evidence="2 3" key="1">
    <citation type="journal article" date="2016" name="Genome Biol. Evol.">
        <title>Divergent and convergent evolution of fungal pathogenicity.</title>
        <authorList>
            <person name="Shang Y."/>
            <person name="Xiao G."/>
            <person name="Zheng P."/>
            <person name="Cen K."/>
            <person name="Zhan S."/>
            <person name="Wang C."/>
        </authorList>
    </citation>
    <scope>NUCLEOTIDE SEQUENCE [LARGE SCALE GENOMIC DNA]</scope>
    <source>
        <strain evidence="2 3">ARSEF 7405</strain>
    </source>
</reference>
<evidence type="ECO:0000256" key="1">
    <source>
        <dbReference type="ARBA" id="ARBA00005254"/>
    </source>
</evidence>
<dbReference type="Gene3D" id="3.90.226.10">
    <property type="entry name" value="2-enoyl-CoA Hydratase, Chain A, domain 1"/>
    <property type="match status" value="1"/>
</dbReference>
<gene>
    <name evidence="2" type="ORF">AAP_02814</name>
</gene>
<sequence>MGFEQPTFSHEPPKSYATLPTKDIKISHVPESAPEATATIVVTLNRPQKYNAFTGTMGFELVQSFTYFRYDDRVKCIILTGAGNKAFCAGMDLGMGFPTGEEERENEHRDLGGQVSLAINNCRKPTIAALNGSAVGVGITMVLPCTIRLATANTKIGFVFSRRGIVMEAVSSFFLPRLIGFSRALHITATGETYAPDHHLLGPLFSEVLPSAEKTFERALALADDISKNTSSVAIGLMRDMMYRNPGSPEETHLLDSRLLFGMFGRGDNLEGVKSFLEKRNPQFTASFFNNDDIPVAYPWWTPVDASPLKVKSKM</sequence>
<dbReference type="Pfam" id="PF00378">
    <property type="entry name" value="ECH_1"/>
    <property type="match status" value="1"/>
</dbReference>
<dbReference type="Gene3D" id="1.10.12.10">
    <property type="entry name" value="Lyase 2-enoyl-coa Hydratase, Chain A, domain 2"/>
    <property type="match status" value="1"/>
</dbReference>
<dbReference type="SUPFAM" id="SSF52096">
    <property type="entry name" value="ClpP/crotonase"/>
    <property type="match status" value="1"/>
</dbReference>
<dbReference type="PANTHER" id="PTHR43684">
    <property type="match status" value="1"/>
</dbReference>
<dbReference type="CDD" id="cd06558">
    <property type="entry name" value="crotonase-like"/>
    <property type="match status" value="1"/>
</dbReference>
<dbReference type="OrthoDB" id="2018133at2759"/>
<comment type="similarity">
    <text evidence="1">Belongs to the enoyl-CoA hydratase/isomerase family.</text>
</comment>
<evidence type="ECO:0000313" key="2">
    <source>
        <dbReference type="EMBL" id="KZZ92733.1"/>
    </source>
</evidence>
<comment type="caution">
    <text evidence="2">The sequence shown here is derived from an EMBL/GenBank/DDBJ whole genome shotgun (WGS) entry which is preliminary data.</text>
</comment>
<dbReference type="VEuPathDB" id="FungiDB:AAP_02814"/>
<dbReference type="PANTHER" id="PTHR43684:SF4">
    <property type="entry name" value="ENOYL-COA HYDRATASE_ISOMERASE FAMILY PROTEIN (AFU_ORTHOLOGUE AFUA_1G01890)"/>
    <property type="match status" value="1"/>
</dbReference>
<dbReference type="EMBL" id="AZGZ01000010">
    <property type="protein sequence ID" value="KZZ92733.1"/>
    <property type="molecule type" value="Genomic_DNA"/>
</dbReference>
<keyword evidence="3" id="KW-1185">Reference proteome</keyword>
<dbReference type="InterPro" id="IPR051053">
    <property type="entry name" value="ECH/Chromodomain_protein"/>
</dbReference>
<organism evidence="2 3">
    <name type="scientific">Ascosphaera apis ARSEF 7405</name>
    <dbReference type="NCBI Taxonomy" id="392613"/>
    <lineage>
        <taxon>Eukaryota</taxon>
        <taxon>Fungi</taxon>
        <taxon>Dikarya</taxon>
        <taxon>Ascomycota</taxon>
        <taxon>Pezizomycotina</taxon>
        <taxon>Eurotiomycetes</taxon>
        <taxon>Eurotiomycetidae</taxon>
        <taxon>Onygenales</taxon>
        <taxon>Ascosphaeraceae</taxon>
        <taxon>Ascosphaera</taxon>
    </lineage>
</organism>
<dbReference type="AlphaFoldDB" id="A0A162IFN3"/>
<dbReference type="Proteomes" id="UP000242877">
    <property type="component" value="Unassembled WGS sequence"/>
</dbReference>
<dbReference type="InterPro" id="IPR001753">
    <property type="entry name" value="Enoyl-CoA_hydra/iso"/>
</dbReference>